<dbReference type="GO" id="GO:0030126">
    <property type="term" value="C:COPI vesicle coat"/>
    <property type="evidence" value="ECO:0007669"/>
    <property type="project" value="UniProtKB-UniRule"/>
</dbReference>
<evidence type="ECO:0000256" key="4">
    <source>
        <dbReference type="ARBA" id="ARBA00022448"/>
    </source>
</evidence>
<feature type="domain" description="AP complex mu/sigma subunit" evidence="13">
    <location>
        <begin position="9"/>
        <end position="149"/>
    </location>
</feature>
<evidence type="ECO:0000256" key="3">
    <source>
        <dbReference type="ARBA" id="ARBA00011775"/>
    </source>
</evidence>
<keyword evidence="10 12" id="KW-0968">Cytoplasmic vesicle</keyword>
<evidence type="ECO:0000256" key="5">
    <source>
        <dbReference type="ARBA" id="ARBA00022490"/>
    </source>
</evidence>
<evidence type="ECO:0000259" key="13">
    <source>
        <dbReference type="Pfam" id="PF01217"/>
    </source>
</evidence>
<comment type="subcellular location">
    <subcellularLocation>
        <location evidence="12">Cytoplasm</location>
    </subcellularLocation>
    <subcellularLocation>
        <location evidence="1 12">Golgi apparatus membrane</location>
        <topology evidence="1 12">Peripheral membrane protein</topology>
        <orientation evidence="1 12">Cytoplasmic side</orientation>
    </subcellularLocation>
    <subcellularLocation>
        <location evidence="12">Cytoplasmic vesicle</location>
        <location evidence="12">COPI-coated vesicle membrane</location>
        <topology evidence="12">Peripheral membrane protein</topology>
        <orientation evidence="12">Cytoplasmic side</orientation>
    </subcellularLocation>
</comment>
<protein>
    <recommendedName>
        <fullName evidence="12">Coatomer subunit zeta</fullName>
    </recommendedName>
</protein>
<evidence type="ECO:0000256" key="12">
    <source>
        <dbReference type="RuleBase" id="RU366053"/>
    </source>
</evidence>
<evidence type="ECO:0000256" key="11">
    <source>
        <dbReference type="ARBA" id="ARBA00045555"/>
    </source>
</evidence>
<dbReference type="AlphaFoldDB" id="A0A7R9T0D4"/>
<dbReference type="GO" id="GO:0006886">
    <property type="term" value="P:intracellular protein transport"/>
    <property type="evidence" value="ECO:0007669"/>
    <property type="project" value="TreeGrafter"/>
</dbReference>
<reference evidence="14" key="1">
    <citation type="submission" date="2021-01" db="EMBL/GenBank/DDBJ databases">
        <authorList>
            <person name="Corre E."/>
            <person name="Pelletier E."/>
            <person name="Niang G."/>
            <person name="Scheremetjew M."/>
            <person name="Finn R."/>
            <person name="Kale V."/>
            <person name="Holt S."/>
            <person name="Cochrane G."/>
            <person name="Meng A."/>
            <person name="Brown T."/>
            <person name="Cohen L."/>
        </authorList>
    </citation>
    <scope>NUCLEOTIDE SEQUENCE</scope>
    <source>
        <strain evidence="14">Clade-A-BCC118000</strain>
    </source>
</reference>
<keyword evidence="5 12" id="KW-0963">Cytoplasm</keyword>
<keyword evidence="4 12" id="KW-0813">Transport</keyword>
<keyword evidence="8 12" id="KW-0333">Golgi apparatus</keyword>
<dbReference type="PANTHER" id="PTHR11043:SF0">
    <property type="entry name" value="COATOMER SUBUNIT ZETA"/>
    <property type="match status" value="1"/>
</dbReference>
<dbReference type="PANTHER" id="PTHR11043">
    <property type="entry name" value="ZETA-COAT PROTEIN"/>
    <property type="match status" value="1"/>
</dbReference>
<sequence length="176" mass="19665">MRPASLPSITSLVILDNEGKRIAAKYYSPEWKNPQKQVAFEQAVFNKTNAATQELDVIVLEHNLVVYRNAIDFQVYAVAPKFENEVILAAVLQALHGALTTLTSGVMEKHVLLEHFDECMLTFDELIDDGFILETDPDIICNRVSMQDSVVNLGSIDHPLSQALANAKEISRNLLR</sequence>
<comment type="subunit">
    <text evidence="3 12">Oligomeric complex that consists of at least the alpha, beta, beta', gamma, delta, epsilon and zeta subunits.</text>
</comment>
<dbReference type="GO" id="GO:0006890">
    <property type="term" value="P:retrograde vesicle-mediated transport, Golgi to endoplasmic reticulum"/>
    <property type="evidence" value="ECO:0007669"/>
    <property type="project" value="UniProtKB-UniRule"/>
</dbReference>
<dbReference type="InterPro" id="IPR011012">
    <property type="entry name" value="Longin-like_dom_sf"/>
</dbReference>
<dbReference type="EMBL" id="HBDX01001793">
    <property type="protein sequence ID" value="CAD8220818.1"/>
    <property type="molecule type" value="Transcribed_RNA"/>
</dbReference>
<evidence type="ECO:0000256" key="8">
    <source>
        <dbReference type="ARBA" id="ARBA00023034"/>
    </source>
</evidence>
<dbReference type="InterPro" id="IPR039652">
    <property type="entry name" value="Coatomer_zeta"/>
</dbReference>
<evidence type="ECO:0000256" key="2">
    <source>
        <dbReference type="ARBA" id="ARBA00006972"/>
    </source>
</evidence>
<dbReference type="GO" id="GO:0000139">
    <property type="term" value="C:Golgi membrane"/>
    <property type="evidence" value="ECO:0007669"/>
    <property type="project" value="UniProtKB-SubCell"/>
</dbReference>
<dbReference type="Gene3D" id="3.30.450.60">
    <property type="match status" value="1"/>
</dbReference>
<keyword evidence="6 12" id="KW-0931">ER-Golgi transport</keyword>
<gene>
    <name evidence="14" type="ORF">OLUC0939_LOCUS1538</name>
</gene>
<keyword evidence="9 12" id="KW-0472">Membrane</keyword>
<evidence type="ECO:0000256" key="1">
    <source>
        <dbReference type="ARBA" id="ARBA00004255"/>
    </source>
</evidence>
<evidence type="ECO:0000256" key="7">
    <source>
        <dbReference type="ARBA" id="ARBA00022927"/>
    </source>
</evidence>
<dbReference type="GO" id="GO:0006891">
    <property type="term" value="P:intra-Golgi vesicle-mediated transport"/>
    <property type="evidence" value="ECO:0007669"/>
    <property type="project" value="TreeGrafter"/>
</dbReference>
<evidence type="ECO:0000256" key="10">
    <source>
        <dbReference type="ARBA" id="ARBA00023329"/>
    </source>
</evidence>
<dbReference type="SUPFAM" id="SSF64356">
    <property type="entry name" value="SNARE-like"/>
    <property type="match status" value="1"/>
</dbReference>
<evidence type="ECO:0000313" key="14">
    <source>
        <dbReference type="EMBL" id="CAD8220818.1"/>
    </source>
</evidence>
<comment type="similarity">
    <text evidence="2 12">Belongs to the adaptor complexes small subunit family.</text>
</comment>
<organism evidence="14">
    <name type="scientific">Ostreococcus sp. 'lucimarinus'</name>
    <dbReference type="NCBI Taxonomy" id="242159"/>
    <lineage>
        <taxon>Eukaryota</taxon>
        <taxon>Viridiplantae</taxon>
        <taxon>Chlorophyta</taxon>
        <taxon>Mamiellophyceae</taxon>
        <taxon>Mamiellales</taxon>
        <taxon>Bathycoccaceae</taxon>
        <taxon>Ostreococcus</taxon>
    </lineage>
</organism>
<proteinExistence type="inferred from homology"/>
<dbReference type="InterPro" id="IPR022775">
    <property type="entry name" value="AP_mu_sigma_su"/>
</dbReference>
<dbReference type="FunFam" id="3.30.450.60:FF:000013">
    <property type="entry name" value="Coatomer subunit zeta"/>
    <property type="match status" value="1"/>
</dbReference>
<accession>A0A7R9T0D4</accession>
<evidence type="ECO:0000256" key="9">
    <source>
        <dbReference type="ARBA" id="ARBA00023136"/>
    </source>
</evidence>
<evidence type="ECO:0000256" key="6">
    <source>
        <dbReference type="ARBA" id="ARBA00022892"/>
    </source>
</evidence>
<keyword evidence="7 12" id="KW-0653">Protein transport</keyword>
<comment type="function">
    <text evidence="11">The coatomer is a cytosolic protein complex that binds to dilysine motifs and reversibly associates with Golgi non-clathrin-coated vesicles, which further mediate biosynthetic protein transport from the ER, via the Golgi up to the trans Golgi network. Coatomer complex is required for budding from Golgi membranes, and is essential for the retrograde Golgi-to-ER transport of dilysine-tagged proteins. The zeta subunit may be involved in regulating the coat assembly and, hence, the rate of biosynthetic protein transport due to its association-dissociation properties with the coatomer complex.</text>
</comment>
<name>A0A7R9T0D4_9CHLO</name>
<dbReference type="Pfam" id="PF01217">
    <property type="entry name" value="Clat_adaptor_s"/>
    <property type="match status" value="1"/>
</dbReference>